<dbReference type="Gene3D" id="2.120.10.30">
    <property type="entry name" value="TolB, C-terminal domain"/>
    <property type="match status" value="1"/>
</dbReference>
<dbReference type="InParanoid" id="F6UIV5"/>
<reference evidence="3" key="3">
    <citation type="submission" date="2025-08" db="UniProtKB">
        <authorList>
            <consortium name="Ensembl"/>
        </authorList>
    </citation>
    <scope>IDENTIFICATION</scope>
</reference>
<proteinExistence type="predicted"/>
<reference evidence="3" key="2">
    <citation type="journal article" date="2008" name="Genome Biol.">
        <title>Improved genome assembly and evidence-based global gene model set for the chordate Ciona intestinalis: new insight into intron and operon populations.</title>
        <authorList>
            <person name="Satou Y."/>
            <person name="Mineta K."/>
            <person name="Ogasawara M."/>
            <person name="Sasakura Y."/>
            <person name="Shoguchi E."/>
            <person name="Ueno K."/>
            <person name="Yamada L."/>
            <person name="Matsumoto J."/>
            <person name="Wasserscheid J."/>
            <person name="Dewar K."/>
            <person name="Wiley G.B."/>
            <person name="Macmil S.L."/>
            <person name="Roe B.A."/>
            <person name="Zeller R.W."/>
            <person name="Hastings K.E."/>
            <person name="Lemaire P."/>
            <person name="Lindquist E."/>
            <person name="Endo T."/>
            <person name="Hotta K."/>
            <person name="Inaba K."/>
        </authorList>
    </citation>
    <scope>NUCLEOTIDE SEQUENCE [LARGE SCALE GENOMIC DNA]</scope>
    <source>
        <strain evidence="3">wild type</strain>
    </source>
</reference>
<dbReference type="Pfam" id="PF07995">
    <property type="entry name" value="GSDH"/>
    <property type="match status" value="1"/>
</dbReference>
<dbReference type="InterPro" id="IPR011042">
    <property type="entry name" value="6-blade_b-propeller_TolB-like"/>
</dbReference>
<dbReference type="Ensembl" id="ENSCINT00000010852.3">
    <property type="protein sequence ID" value="ENSCINP00000010852.3"/>
    <property type="gene ID" value="ENSCING00000005276.3"/>
</dbReference>
<keyword evidence="1" id="KW-0732">Signal</keyword>
<accession>F6UIV5</accession>
<dbReference type="InterPro" id="IPR011041">
    <property type="entry name" value="Quinoprot_gluc/sorb_DH_b-prop"/>
</dbReference>
<dbReference type="GeneTree" id="ENSGT00940000172823"/>
<dbReference type="Proteomes" id="UP000008144">
    <property type="component" value="Chromosome 4"/>
</dbReference>
<dbReference type="STRING" id="7719.ENSCINP00000010852"/>
<reference evidence="4" key="1">
    <citation type="journal article" date="2002" name="Science">
        <title>The draft genome of Ciona intestinalis: insights into chordate and vertebrate origins.</title>
        <authorList>
            <person name="Dehal P."/>
            <person name="Satou Y."/>
            <person name="Campbell R.K."/>
            <person name="Chapman J."/>
            <person name="Degnan B."/>
            <person name="De Tomaso A."/>
            <person name="Davidson B."/>
            <person name="Di Gregorio A."/>
            <person name="Gelpke M."/>
            <person name="Goodstein D.M."/>
            <person name="Harafuji N."/>
            <person name="Hastings K.E."/>
            <person name="Ho I."/>
            <person name="Hotta K."/>
            <person name="Huang W."/>
            <person name="Kawashima T."/>
            <person name="Lemaire P."/>
            <person name="Martinez D."/>
            <person name="Meinertzhagen I.A."/>
            <person name="Necula S."/>
            <person name="Nonaka M."/>
            <person name="Putnam N."/>
            <person name="Rash S."/>
            <person name="Saiga H."/>
            <person name="Satake M."/>
            <person name="Terry A."/>
            <person name="Yamada L."/>
            <person name="Wang H.G."/>
            <person name="Awazu S."/>
            <person name="Azumi K."/>
            <person name="Boore J."/>
            <person name="Branno M."/>
            <person name="Chin-Bow S."/>
            <person name="DeSantis R."/>
            <person name="Doyle S."/>
            <person name="Francino P."/>
            <person name="Keys D.N."/>
            <person name="Haga S."/>
            <person name="Hayashi H."/>
            <person name="Hino K."/>
            <person name="Imai K.S."/>
            <person name="Inaba K."/>
            <person name="Kano S."/>
            <person name="Kobayashi K."/>
            <person name="Kobayashi M."/>
            <person name="Lee B.I."/>
            <person name="Makabe K.W."/>
            <person name="Manohar C."/>
            <person name="Matassi G."/>
            <person name="Medina M."/>
            <person name="Mochizuki Y."/>
            <person name="Mount S."/>
            <person name="Morishita T."/>
            <person name="Miura S."/>
            <person name="Nakayama A."/>
            <person name="Nishizaka S."/>
            <person name="Nomoto H."/>
            <person name="Ohta F."/>
            <person name="Oishi K."/>
            <person name="Rigoutsos I."/>
            <person name="Sano M."/>
            <person name="Sasaki A."/>
            <person name="Sasakura Y."/>
            <person name="Shoguchi E."/>
            <person name="Shin-i T."/>
            <person name="Spagnuolo A."/>
            <person name="Stainier D."/>
            <person name="Suzuki M.M."/>
            <person name="Tassy O."/>
            <person name="Takatori N."/>
            <person name="Tokuoka M."/>
            <person name="Yagi K."/>
            <person name="Yoshizaki F."/>
            <person name="Wada S."/>
            <person name="Zhang C."/>
            <person name="Hyatt P.D."/>
            <person name="Larimer F."/>
            <person name="Detter C."/>
            <person name="Doggett N."/>
            <person name="Glavina T."/>
            <person name="Hawkins T."/>
            <person name="Richardson P."/>
            <person name="Lucas S."/>
            <person name="Kohara Y."/>
            <person name="Levine M."/>
            <person name="Satoh N."/>
            <person name="Rokhsar D.S."/>
        </authorList>
    </citation>
    <scope>NUCLEOTIDE SEQUENCE [LARGE SCALE GENOMIC DNA]</scope>
</reference>
<organism evidence="3 4">
    <name type="scientific">Ciona intestinalis</name>
    <name type="common">Transparent sea squirt</name>
    <name type="synonym">Ascidia intestinalis</name>
    <dbReference type="NCBI Taxonomy" id="7719"/>
    <lineage>
        <taxon>Eukaryota</taxon>
        <taxon>Metazoa</taxon>
        <taxon>Chordata</taxon>
        <taxon>Tunicata</taxon>
        <taxon>Ascidiacea</taxon>
        <taxon>Phlebobranchia</taxon>
        <taxon>Cionidae</taxon>
        <taxon>Ciona</taxon>
    </lineage>
</organism>
<feature type="domain" description="Glucose/Sorbosone dehydrogenase" evidence="2">
    <location>
        <begin position="190"/>
        <end position="480"/>
    </location>
</feature>
<evidence type="ECO:0000313" key="3">
    <source>
        <dbReference type="Ensembl" id="ENSCINP00000010852.3"/>
    </source>
</evidence>
<feature type="chain" id="PRO_5003343237" description="Glucose/Sorbosone dehydrogenase domain-containing protein" evidence="1">
    <location>
        <begin position="18"/>
        <end position="576"/>
    </location>
</feature>
<protein>
    <recommendedName>
        <fullName evidence="2">Glucose/Sorbosone dehydrogenase domain-containing protein</fullName>
    </recommendedName>
</protein>
<dbReference type="HOGENOM" id="CLU_012344_2_1_1"/>
<keyword evidence="4" id="KW-1185">Reference proteome</keyword>
<dbReference type="EMBL" id="EAAA01002036">
    <property type="status" value="NOT_ANNOTATED_CDS"/>
    <property type="molecule type" value="Genomic_DNA"/>
</dbReference>
<reference evidence="3" key="4">
    <citation type="submission" date="2025-09" db="UniProtKB">
        <authorList>
            <consortium name="Ensembl"/>
        </authorList>
    </citation>
    <scope>IDENTIFICATION</scope>
</reference>
<evidence type="ECO:0000313" key="4">
    <source>
        <dbReference type="Proteomes" id="UP000008144"/>
    </source>
</evidence>
<dbReference type="PANTHER" id="PTHR19328">
    <property type="entry name" value="HEDGEHOG-INTERACTING PROTEIN"/>
    <property type="match status" value="1"/>
</dbReference>
<dbReference type="OMA" id="CCDQSKD"/>
<evidence type="ECO:0000256" key="1">
    <source>
        <dbReference type="SAM" id="SignalP"/>
    </source>
</evidence>
<name>F6UIV5_CIOIN</name>
<sequence length="576" mass="64981">MLNLLVLLSFLIPTCYPHPQCIDTQAPFTPEETFNLCLEYQNFGCCNDDAAINARFNEIMNSSSVNETNECVSFIQHILCQVCSPYAAHLYDAEGSSAPKTFPSLCPTYLNEFNQNCSHLTSLLTLDSQSGVISSQNSTYCYPDTLISDTRTTNLGNLTSDANCDVLCVQEVANNFYTSTSAKPSNDGTHRMFVVEQRGVIWIYLSNFTKVYPPFMDWRPSVFARPRTYDERGLLDIAFHPQFRENGRFYIYYTRRLRRGHGTTLSEFTVSTNDMNMANASSEKVILDIRQPAFNHNGGNILFHEGLLYLFTGDGGKAGDPWGNAQNKKVLLGKALRIDVDSTNTTYDIPHDNPYVSDPNVRDEIFAYGLRNPWKCALDRGDPTTGAGFGRIFCGDVGQDDFEEVDIVVSGGNYGWNQLEGHACFRKSCIRYPDNVEPIHVYDHNVGRSITGGYVYRGCDSPNLNGLYIFADWFSGRLFYLREQSNGWIKRNICMGGNDYCVGNGLTGSYFRYISSFVEDERDKGEVYFLTTNQPNKEVFGGRMYKIVDPSRRGSPTQCNQQVVNPVVFNENNTFE</sequence>
<dbReference type="EMBL" id="EAAA01002037">
    <property type="status" value="NOT_ANNOTATED_CDS"/>
    <property type="molecule type" value="Genomic_DNA"/>
</dbReference>
<feature type="signal peptide" evidence="1">
    <location>
        <begin position="1"/>
        <end position="17"/>
    </location>
</feature>
<dbReference type="InterPro" id="IPR012938">
    <property type="entry name" value="Glc/Sorbosone_DH"/>
</dbReference>
<dbReference type="AlphaFoldDB" id="F6UIV5"/>
<dbReference type="PANTHER" id="PTHR19328:SF75">
    <property type="entry name" value="ALDOSE SUGAR DEHYDROGENASE YLII"/>
    <property type="match status" value="1"/>
</dbReference>
<evidence type="ECO:0000259" key="2">
    <source>
        <dbReference type="Pfam" id="PF07995"/>
    </source>
</evidence>
<dbReference type="SUPFAM" id="SSF50952">
    <property type="entry name" value="Soluble quinoprotein glucose dehydrogenase"/>
    <property type="match status" value="1"/>
</dbReference>